<evidence type="ECO:0000313" key="2">
    <source>
        <dbReference type="EMBL" id="KAK9692987.1"/>
    </source>
</evidence>
<dbReference type="SUPFAM" id="SSF56672">
    <property type="entry name" value="DNA/RNA polymerases"/>
    <property type="match status" value="1"/>
</dbReference>
<dbReference type="PROSITE" id="PS50878">
    <property type="entry name" value="RT_POL"/>
    <property type="match status" value="1"/>
</dbReference>
<dbReference type="GO" id="GO:0003964">
    <property type="term" value="F:RNA-directed DNA polymerase activity"/>
    <property type="evidence" value="ECO:0007669"/>
    <property type="project" value="UniProtKB-KW"/>
</dbReference>
<dbReference type="Proteomes" id="UP001458880">
    <property type="component" value="Unassembled WGS sequence"/>
</dbReference>
<dbReference type="InterPro" id="IPR052560">
    <property type="entry name" value="RdDP_mobile_element"/>
</dbReference>
<accession>A0AAW1ISR4</accession>
<dbReference type="InterPro" id="IPR000477">
    <property type="entry name" value="RT_dom"/>
</dbReference>
<evidence type="ECO:0000313" key="3">
    <source>
        <dbReference type="Proteomes" id="UP001458880"/>
    </source>
</evidence>
<gene>
    <name evidence="2" type="ORF">QE152_g34507</name>
</gene>
<dbReference type="PANTHER" id="PTHR36688">
    <property type="entry name" value="ENDO/EXONUCLEASE/PHOSPHATASE DOMAIN-CONTAINING PROTEIN"/>
    <property type="match status" value="1"/>
</dbReference>
<dbReference type="AlphaFoldDB" id="A0AAW1ISR4"/>
<dbReference type="PANTHER" id="PTHR36688:SF1">
    <property type="entry name" value="ENDONUCLEASE_EXONUCLEASE_PHOSPHATASE DOMAIN-CONTAINING PROTEIN"/>
    <property type="match status" value="1"/>
</dbReference>
<evidence type="ECO:0000259" key="1">
    <source>
        <dbReference type="PROSITE" id="PS50878"/>
    </source>
</evidence>
<dbReference type="EMBL" id="JASPKY010000557">
    <property type="protein sequence ID" value="KAK9692987.1"/>
    <property type="molecule type" value="Genomic_DNA"/>
</dbReference>
<dbReference type="Pfam" id="PF00078">
    <property type="entry name" value="RVT_1"/>
    <property type="match status" value="1"/>
</dbReference>
<sequence length="144" mass="16500">MNGSYLFLKEEQLLLKSTTLDRANSEWIVSFLEGRAIVIKIDDARSREFSTSIGTPHGSFWAPSFFLLFINDLPSHISSGKTFLYADDTCIVVSHSDKQQIVKKVEAVIDELYNWCATNRLTINDNKTVITEFYNKHRKPSINH</sequence>
<comment type="caution">
    <text evidence="2">The sequence shown here is derived from an EMBL/GenBank/DDBJ whole genome shotgun (WGS) entry which is preliminary data.</text>
</comment>
<keyword evidence="2" id="KW-0808">Transferase</keyword>
<name>A0AAW1ISR4_POPJA</name>
<keyword evidence="2" id="KW-0695">RNA-directed DNA polymerase</keyword>
<protein>
    <submittedName>
        <fullName evidence="2">Reverse transcriptase (RNA-dependent DNA polymerase)</fullName>
    </submittedName>
</protein>
<keyword evidence="3" id="KW-1185">Reference proteome</keyword>
<reference evidence="2 3" key="1">
    <citation type="journal article" date="2024" name="BMC Genomics">
        <title>De novo assembly and annotation of Popillia japonica's genome with initial clues to its potential as an invasive pest.</title>
        <authorList>
            <person name="Cucini C."/>
            <person name="Boschi S."/>
            <person name="Funari R."/>
            <person name="Cardaioli E."/>
            <person name="Iannotti N."/>
            <person name="Marturano G."/>
            <person name="Paoli F."/>
            <person name="Bruttini M."/>
            <person name="Carapelli A."/>
            <person name="Frati F."/>
            <person name="Nardi F."/>
        </authorList>
    </citation>
    <scope>NUCLEOTIDE SEQUENCE [LARGE SCALE GENOMIC DNA]</scope>
    <source>
        <strain evidence="2">DMR45628</strain>
    </source>
</reference>
<feature type="domain" description="Reverse transcriptase" evidence="1">
    <location>
        <begin position="1"/>
        <end position="144"/>
    </location>
</feature>
<dbReference type="InterPro" id="IPR043502">
    <property type="entry name" value="DNA/RNA_pol_sf"/>
</dbReference>
<proteinExistence type="predicted"/>
<keyword evidence="2" id="KW-0548">Nucleotidyltransferase</keyword>
<organism evidence="2 3">
    <name type="scientific">Popillia japonica</name>
    <name type="common">Japanese beetle</name>
    <dbReference type="NCBI Taxonomy" id="7064"/>
    <lineage>
        <taxon>Eukaryota</taxon>
        <taxon>Metazoa</taxon>
        <taxon>Ecdysozoa</taxon>
        <taxon>Arthropoda</taxon>
        <taxon>Hexapoda</taxon>
        <taxon>Insecta</taxon>
        <taxon>Pterygota</taxon>
        <taxon>Neoptera</taxon>
        <taxon>Endopterygota</taxon>
        <taxon>Coleoptera</taxon>
        <taxon>Polyphaga</taxon>
        <taxon>Scarabaeiformia</taxon>
        <taxon>Scarabaeidae</taxon>
        <taxon>Rutelinae</taxon>
        <taxon>Popillia</taxon>
    </lineage>
</organism>